<proteinExistence type="inferred from homology"/>
<comment type="subcellular location">
    <subcellularLocation>
        <location evidence="1">Endomembrane system</location>
        <topology evidence="1">Multi-pass membrane protein</topology>
    </subcellularLocation>
</comment>
<name>A0A6I5A655_9BACI</name>
<feature type="transmembrane region" description="Helical" evidence="3">
    <location>
        <begin position="122"/>
        <end position="142"/>
    </location>
</feature>
<comment type="similarity">
    <text evidence="2">Belongs to the EamA transporter family.</text>
</comment>
<dbReference type="GO" id="GO:0016020">
    <property type="term" value="C:membrane"/>
    <property type="evidence" value="ECO:0007669"/>
    <property type="project" value="InterPro"/>
</dbReference>
<evidence type="ECO:0000313" key="5">
    <source>
        <dbReference type="EMBL" id="MYL35774.1"/>
    </source>
</evidence>
<keyword evidence="3" id="KW-0472">Membrane</keyword>
<keyword evidence="3" id="KW-0812">Transmembrane</keyword>
<dbReference type="RefSeq" id="WP_160850255.1">
    <property type="nucleotide sequence ID" value="NZ_WMEQ01000021.1"/>
</dbReference>
<sequence>MKNLGVGLVVLAAIFWGVSGGLAGILMEKGWNPLVISFYRGAVGLICLFIWMIIRTRYYSYGSLRKMLFWSLLSGIGVTGNFSFYFVSISHSGVAIASTLMYTAPIFVFIISFILKMERVTTFKVIAMLIVMGGIGLLTGVYQNGIEQLNLLGISTGLLSGLSYAIFIFGFNYALKYGEPPAILSTALFAFTLILLPFIDREQAVSVLFSEDIFLFIVLGIIGAGISFFFYVKGLRKTLPSVASIVAMVEPVTASLFGVLILGQFLDPIQMIGMIVILITITILSTRKSA</sequence>
<dbReference type="Proteomes" id="UP000468638">
    <property type="component" value="Unassembled WGS sequence"/>
</dbReference>
<feature type="transmembrane region" description="Helical" evidence="3">
    <location>
        <begin position="93"/>
        <end position="115"/>
    </location>
</feature>
<feature type="transmembrane region" description="Helical" evidence="3">
    <location>
        <begin position="154"/>
        <end position="175"/>
    </location>
</feature>
<dbReference type="AlphaFoldDB" id="A0A6I5A655"/>
<dbReference type="SUPFAM" id="SSF103481">
    <property type="entry name" value="Multidrug resistance efflux transporter EmrE"/>
    <property type="match status" value="2"/>
</dbReference>
<dbReference type="OrthoDB" id="9814238at2"/>
<feature type="transmembrane region" description="Helical" evidence="3">
    <location>
        <begin position="36"/>
        <end position="55"/>
    </location>
</feature>
<feature type="transmembrane region" description="Helical" evidence="3">
    <location>
        <begin position="67"/>
        <end position="87"/>
    </location>
</feature>
<dbReference type="Pfam" id="PF00892">
    <property type="entry name" value="EamA"/>
    <property type="match status" value="2"/>
</dbReference>
<evidence type="ECO:0000256" key="3">
    <source>
        <dbReference type="SAM" id="Phobius"/>
    </source>
</evidence>
<feature type="domain" description="EamA" evidence="4">
    <location>
        <begin position="4"/>
        <end position="139"/>
    </location>
</feature>
<evidence type="ECO:0000313" key="6">
    <source>
        <dbReference type="Proteomes" id="UP000468638"/>
    </source>
</evidence>
<organism evidence="5 6">
    <name type="scientific">Pontibacillus yanchengensis</name>
    <dbReference type="NCBI Taxonomy" id="462910"/>
    <lineage>
        <taxon>Bacteria</taxon>
        <taxon>Bacillati</taxon>
        <taxon>Bacillota</taxon>
        <taxon>Bacilli</taxon>
        <taxon>Bacillales</taxon>
        <taxon>Bacillaceae</taxon>
        <taxon>Pontibacillus</taxon>
    </lineage>
</organism>
<feature type="transmembrane region" description="Helical" evidence="3">
    <location>
        <begin position="268"/>
        <end position="286"/>
    </location>
</feature>
<keyword evidence="3" id="KW-1133">Transmembrane helix</keyword>
<dbReference type="PANTHER" id="PTHR22911:SF79">
    <property type="entry name" value="MOBA-LIKE NTP TRANSFERASE DOMAIN-CONTAINING PROTEIN"/>
    <property type="match status" value="1"/>
</dbReference>
<feature type="domain" description="EamA" evidence="4">
    <location>
        <begin position="152"/>
        <end position="285"/>
    </location>
</feature>
<dbReference type="EMBL" id="WMEQ01000021">
    <property type="protein sequence ID" value="MYL35774.1"/>
    <property type="molecule type" value="Genomic_DNA"/>
</dbReference>
<evidence type="ECO:0000256" key="1">
    <source>
        <dbReference type="ARBA" id="ARBA00004127"/>
    </source>
</evidence>
<evidence type="ECO:0000256" key="2">
    <source>
        <dbReference type="ARBA" id="ARBA00007362"/>
    </source>
</evidence>
<comment type="caution">
    <text evidence="5">The sequence shown here is derived from an EMBL/GenBank/DDBJ whole genome shotgun (WGS) entry which is preliminary data.</text>
</comment>
<dbReference type="PANTHER" id="PTHR22911">
    <property type="entry name" value="ACYL-MALONYL CONDENSING ENZYME-RELATED"/>
    <property type="match status" value="1"/>
</dbReference>
<dbReference type="Gene3D" id="1.10.3730.20">
    <property type="match status" value="1"/>
</dbReference>
<dbReference type="InterPro" id="IPR037185">
    <property type="entry name" value="EmrE-like"/>
</dbReference>
<feature type="transmembrane region" description="Helical" evidence="3">
    <location>
        <begin position="213"/>
        <end position="232"/>
    </location>
</feature>
<feature type="transmembrane region" description="Helical" evidence="3">
    <location>
        <begin position="182"/>
        <end position="199"/>
    </location>
</feature>
<reference evidence="5 6" key="1">
    <citation type="submission" date="2019-11" db="EMBL/GenBank/DDBJ databases">
        <title>Genome sequences of 17 halophilic strains isolated from different environments.</title>
        <authorList>
            <person name="Furrow R.E."/>
        </authorList>
    </citation>
    <scope>NUCLEOTIDE SEQUENCE [LARGE SCALE GENOMIC DNA]</scope>
    <source>
        <strain evidence="5 6">22514_16_FS</strain>
    </source>
</reference>
<feature type="transmembrane region" description="Helical" evidence="3">
    <location>
        <begin position="239"/>
        <end position="262"/>
    </location>
</feature>
<gene>
    <name evidence="5" type="ORF">GLW05_19560</name>
</gene>
<evidence type="ECO:0000259" key="4">
    <source>
        <dbReference type="Pfam" id="PF00892"/>
    </source>
</evidence>
<dbReference type="InterPro" id="IPR000620">
    <property type="entry name" value="EamA_dom"/>
</dbReference>
<protein>
    <submittedName>
        <fullName evidence="5">EamA family transporter</fullName>
    </submittedName>
</protein>
<accession>A0A6I5A655</accession>